<sequence>MFATQVHDYLRTFFRETKCEIESDEGHIMTVQLTIDIDKKIMNRPFYWQYVETTGMPSNPARLTLITDRSKIENQFMGEMIHFGSRRLNQIFKATKELGAFVKMYQSVPIVENGNRPTLMPYFCVNYKISYYCDQTKEKLYSLGINLVNGNIQDHFHESIFELELQNEQPENIFCLPYIIKPHRGLERLDEMIQSIVQNDDHTWAHEANMRWEKEQEVLDYFYEGVEEKPECYEIEKKALKERFNPRIKVEIINGGLFYLL</sequence>
<dbReference type="AlphaFoldDB" id="A0A0A3I0G9"/>
<organism evidence="1 2">
    <name type="scientific">Ureibacillus manganicus DSM 26584</name>
    <dbReference type="NCBI Taxonomy" id="1384049"/>
    <lineage>
        <taxon>Bacteria</taxon>
        <taxon>Bacillati</taxon>
        <taxon>Bacillota</taxon>
        <taxon>Bacilli</taxon>
        <taxon>Bacillales</taxon>
        <taxon>Caryophanaceae</taxon>
        <taxon>Ureibacillus</taxon>
    </lineage>
</organism>
<comment type="caution">
    <text evidence="1">The sequence shown here is derived from an EMBL/GenBank/DDBJ whole genome shotgun (WGS) entry which is preliminary data.</text>
</comment>
<proteinExistence type="predicted"/>
<evidence type="ECO:0008006" key="3">
    <source>
        <dbReference type="Google" id="ProtNLM"/>
    </source>
</evidence>
<dbReference type="EMBL" id="JPVN01000012">
    <property type="protein sequence ID" value="KGR78301.1"/>
    <property type="molecule type" value="Genomic_DNA"/>
</dbReference>
<dbReference type="eggNOG" id="ENOG502Z821">
    <property type="taxonomic scope" value="Bacteria"/>
</dbReference>
<dbReference type="OrthoDB" id="2433584at2"/>
<accession>A0A0A3I0G9</accession>
<reference evidence="1 2" key="1">
    <citation type="submission" date="2014-02" db="EMBL/GenBank/DDBJ databases">
        <title>Draft genome sequence of Lysinibacillus manganicus DSM 26584T.</title>
        <authorList>
            <person name="Zhang F."/>
            <person name="Wang G."/>
            <person name="Zhang L."/>
        </authorList>
    </citation>
    <scope>NUCLEOTIDE SEQUENCE [LARGE SCALE GENOMIC DNA]</scope>
    <source>
        <strain evidence="1 2">DSM 26584</strain>
    </source>
</reference>
<name>A0A0A3I0G9_9BACL</name>
<protein>
    <recommendedName>
        <fullName evidence="3">YqhG</fullName>
    </recommendedName>
</protein>
<dbReference type="InterPro" id="IPR024562">
    <property type="entry name" value="YqhG"/>
</dbReference>
<dbReference type="Pfam" id="PF11079">
    <property type="entry name" value="YqhG"/>
    <property type="match status" value="1"/>
</dbReference>
<dbReference type="RefSeq" id="WP_036186512.1">
    <property type="nucleotide sequence ID" value="NZ_AVDA01000012.1"/>
</dbReference>
<keyword evidence="2" id="KW-1185">Reference proteome</keyword>
<gene>
    <name evidence="1" type="ORF">CD29_11295</name>
</gene>
<evidence type="ECO:0000313" key="1">
    <source>
        <dbReference type="EMBL" id="KGR78301.1"/>
    </source>
</evidence>
<evidence type="ECO:0000313" key="2">
    <source>
        <dbReference type="Proteomes" id="UP000030416"/>
    </source>
</evidence>
<dbReference type="STRING" id="1384049.CD29_11295"/>
<dbReference type="Proteomes" id="UP000030416">
    <property type="component" value="Unassembled WGS sequence"/>
</dbReference>